<dbReference type="EMBL" id="JBCEZU010000056">
    <property type="protein sequence ID" value="KAK9535696.1"/>
    <property type="molecule type" value="Genomic_DNA"/>
</dbReference>
<feature type="region of interest" description="Disordered" evidence="1">
    <location>
        <begin position="1"/>
        <end position="73"/>
    </location>
</feature>
<evidence type="ECO:0000313" key="2">
    <source>
        <dbReference type="EMBL" id="KAK9535696.1"/>
    </source>
</evidence>
<comment type="caution">
    <text evidence="2">The sequence shown here is derived from an EMBL/GenBank/DDBJ whole genome shotgun (WGS) entry which is preliminary data.</text>
</comment>
<dbReference type="Proteomes" id="UP001488805">
    <property type="component" value="Unassembled WGS sequence"/>
</dbReference>
<reference evidence="2 3" key="1">
    <citation type="journal article" date="2024" name="Genome Biol. Evol.">
        <title>Chromosome-level genome assembly of the viviparous eelpout Zoarces viviparus.</title>
        <authorList>
            <person name="Fuhrmann N."/>
            <person name="Brasseur M.V."/>
            <person name="Bakowski C.E."/>
            <person name="Podsiadlowski L."/>
            <person name="Prost S."/>
            <person name="Krehenwinkel H."/>
            <person name="Mayer C."/>
        </authorList>
    </citation>
    <scope>NUCLEOTIDE SEQUENCE [LARGE SCALE GENOMIC DNA]</scope>
    <source>
        <strain evidence="2">NO-MEL_2022_Ind0_liver</strain>
    </source>
</reference>
<gene>
    <name evidence="2" type="ORF">VZT92_008063</name>
</gene>
<accession>A0AAW1FM39</accession>
<keyword evidence="3" id="KW-1185">Reference proteome</keyword>
<organism evidence="2 3">
    <name type="scientific">Zoarces viviparus</name>
    <name type="common">Viviparous eelpout</name>
    <name type="synonym">Blennius viviparus</name>
    <dbReference type="NCBI Taxonomy" id="48416"/>
    <lineage>
        <taxon>Eukaryota</taxon>
        <taxon>Metazoa</taxon>
        <taxon>Chordata</taxon>
        <taxon>Craniata</taxon>
        <taxon>Vertebrata</taxon>
        <taxon>Euteleostomi</taxon>
        <taxon>Actinopterygii</taxon>
        <taxon>Neopterygii</taxon>
        <taxon>Teleostei</taxon>
        <taxon>Neoteleostei</taxon>
        <taxon>Acanthomorphata</taxon>
        <taxon>Eupercaria</taxon>
        <taxon>Perciformes</taxon>
        <taxon>Cottioidei</taxon>
        <taxon>Zoarcales</taxon>
        <taxon>Zoarcidae</taxon>
        <taxon>Zoarcinae</taxon>
        <taxon>Zoarces</taxon>
    </lineage>
</organism>
<protein>
    <submittedName>
        <fullName evidence="2">Uncharacterized protein</fullName>
    </submittedName>
</protein>
<evidence type="ECO:0000313" key="3">
    <source>
        <dbReference type="Proteomes" id="UP001488805"/>
    </source>
</evidence>
<proteinExistence type="predicted"/>
<feature type="compositionally biased region" description="Pro residues" evidence="1">
    <location>
        <begin position="1"/>
        <end position="14"/>
    </location>
</feature>
<dbReference type="AlphaFoldDB" id="A0AAW1FM39"/>
<sequence>MIESPPPPPPPPFPALWLRAGRSEGEPASGSVQGSGTLGPGQERTEPGPPPAQSCANEGDGRLGGPGVMQTMV</sequence>
<evidence type="ECO:0000256" key="1">
    <source>
        <dbReference type="SAM" id="MobiDB-lite"/>
    </source>
</evidence>
<name>A0AAW1FM39_ZOAVI</name>